<keyword evidence="1" id="KW-0812">Transmembrane</keyword>
<feature type="transmembrane region" description="Helical" evidence="1">
    <location>
        <begin position="6"/>
        <end position="25"/>
    </location>
</feature>
<dbReference type="EMBL" id="LAZR01021981">
    <property type="protein sequence ID" value="KKL83425.1"/>
    <property type="molecule type" value="Genomic_DNA"/>
</dbReference>
<dbReference type="AlphaFoldDB" id="A0A0F9HP24"/>
<organism evidence="2">
    <name type="scientific">marine sediment metagenome</name>
    <dbReference type="NCBI Taxonomy" id="412755"/>
    <lineage>
        <taxon>unclassified sequences</taxon>
        <taxon>metagenomes</taxon>
        <taxon>ecological metagenomes</taxon>
    </lineage>
</organism>
<comment type="caution">
    <text evidence="2">The sequence shown here is derived from an EMBL/GenBank/DDBJ whole genome shotgun (WGS) entry which is preliminary data.</text>
</comment>
<proteinExistence type="predicted"/>
<evidence type="ECO:0000256" key="1">
    <source>
        <dbReference type="SAM" id="Phobius"/>
    </source>
</evidence>
<keyword evidence="1" id="KW-0472">Membrane</keyword>
<name>A0A0F9HP24_9ZZZZ</name>
<protein>
    <submittedName>
        <fullName evidence="2">Uncharacterized protein</fullName>
    </submittedName>
</protein>
<accession>A0A0F9HP24</accession>
<gene>
    <name evidence="2" type="ORF">LCGC14_1974850</name>
</gene>
<reference evidence="2" key="1">
    <citation type="journal article" date="2015" name="Nature">
        <title>Complex archaea that bridge the gap between prokaryotes and eukaryotes.</title>
        <authorList>
            <person name="Spang A."/>
            <person name="Saw J.H."/>
            <person name="Jorgensen S.L."/>
            <person name="Zaremba-Niedzwiedzka K."/>
            <person name="Martijn J."/>
            <person name="Lind A.E."/>
            <person name="van Eijk R."/>
            <person name="Schleper C."/>
            <person name="Guy L."/>
            <person name="Ettema T.J."/>
        </authorList>
    </citation>
    <scope>NUCLEOTIDE SEQUENCE</scope>
</reference>
<sequence length="85" mass="9436">MFDFDGIIKIVIGILALGALFLARGKVSTFLAVRKNKKATAKIVKEIQADTKKKVKDAERIRTVPAAKSAWGRLLDKARRRRSGN</sequence>
<keyword evidence="1" id="KW-1133">Transmembrane helix</keyword>
<evidence type="ECO:0000313" key="2">
    <source>
        <dbReference type="EMBL" id="KKL83425.1"/>
    </source>
</evidence>